<sequence length="475" mass="54627">MVQTQLLRIAEESEMGELTRRWGPLRPHATQERLVRSSARFNVVPAGRRSGKTEIVGKRKLVMAALNAHRKDLPYFYREWPDPRFFAAAPTRDQVKRIYWEDLKALIPTRYVVGKPNESQLMIPIVNGAQIWCLGMDKPERAEGVPWDGGVLDEYGNMKKDVWPNHVRASLSDRRGWCDFIGVPEGRNHYYDLAKSAQARCEHALKQGKQPEWDYFHWISADILPADEIAAAREDLDELTYQQEYEASFVNFTGRAYWAFTEDNNVGRLEYNPGLRLDFCFDFNVDPGVAMVVQEQWLPQKVSGKEPEWGDGVVGEVYIPRGSNTIRVADKLIADWGEHESSIYCYGDFTGGARGSASVLGSDWELIKGKLWNHFGRDRVFFRIRPNPRERDRLNSVNSRCLSLSKKIRLVVDPSRAPHTVKDFEGVTLIEGGTGEIDKKTAPELTHLTDAYGYRVWYEYPVKRKYETTGQRYIR</sequence>
<dbReference type="InterPro" id="IPR027417">
    <property type="entry name" value="P-loop_NTPase"/>
</dbReference>
<evidence type="ECO:0008006" key="2">
    <source>
        <dbReference type="Google" id="ProtNLM"/>
    </source>
</evidence>
<accession>A0A0F9QCD1</accession>
<dbReference type="AlphaFoldDB" id="A0A0F9QCD1"/>
<dbReference type="EMBL" id="LAZR01002089">
    <property type="protein sequence ID" value="KKN34717.1"/>
    <property type="molecule type" value="Genomic_DNA"/>
</dbReference>
<comment type="caution">
    <text evidence="1">The sequence shown here is derived from an EMBL/GenBank/DDBJ whole genome shotgun (WGS) entry which is preliminary data.</text>
</comment>
<gene>
    <name evidence="1" type="ORF">LCGC14_0790990</name>
</gene>
<organism evidence="1">
    <name type="scientific">marine sediment metagenome</name>
    <dbReference type="NCBI Taxonomy" id="412755"/>
    <lineage>
        <taxon>unclassified sequences</taxon>
        <taxon>metagenomes</taxon>
        <taxon>ecological metagenomes</taxon>
    </lineage>
</organism>
<name>A0A0F9QCD1_9ZZZZ</name>
<proteinExistence type="predicted"/>
<dbReference type="Gene3D" id="3.40.50.300">
    <property type="entry name" value="P-loop containing nucleotide triphosphate hydrolases"/>
    <property type="match status" value="1"/>
</dbReference>
<reference evidence="1" key="1">
    <citation type="journal article" date="2015" name="Nature">
        <title>Complex archaea that bridge the gap between prokaryotes and eukaryotes.</title>
        <authorList>
            <person name="Spang A."/>
            <person name="Saw J.H."/>
            <person name="Jorgensen S.L."/>
            <person name="Zaremba-Niedzwiedzka K."/>
            <person name="Martijn J."/>
            <person name="Lind A.E."/>
            <person name="van Eijk R."/>
            <person name="Schleper C."/>
            <person name="Guy L."/>
            <person name="Ettema T.J."/>
        </authorList>
    </citation>
    <scope>NUCLEOTIDE SEQUENCE</scope>
</reference>
<protein>
    <recommendedName>
        <fullName evidence="2">Terminase large subunit gp17-like C-terminal domain-containing protein</fullName>
    </recommendedName>
</protein>
<evidence type="ECO:0000313" key="1">
    <source>
        <dbReference type="EMBL" id="KKN34717.1"/>
    </source>
</evidence>